<reference evidence="2" key="1">
    <citation type="journal article" date="2018" name="Nat. Commun.">
        <title>Diversity and evolution of the emerging Pandoraviridae family.</title>
        <authorList>
            <person name="Legendre M."/>
            <person name="Fabre E."/>
            <person name="Poirot O."/>
            <person name="Jeudy S."/>
            <person name="Lartigue A."/>
            <person name="Alempic J.M."/>
            <person name="Beucher L."/>
            <person name="Philippe N."/>
            <person name="Bertaux L."/>
            <person name="Christo-Foroux E."/>
            <person name="Labadie K."/>
            <person name="Coute Y."/>
            <person name="Abergel C."/>
            <person name="Claverie J.M."/>
        </authorList>
    </citation>
    <scope>NUCLEOTIDE SEQUENCE [LARGE SCALE GENOMIC DNA]</scope>
    <source>
        <strain evidence="2">Quercus</strain>
    </source>
</reference>
<evidence type="ECO:0008006" key="3">
    <source>
        <dbReference type="Google" id="ProtNLM"/>
    </source>
</evidence>
<gene>
    <name evidence="2" type="ORF">pqer_cds_856</name>
</gene>
<evidence type="ECO:0000256" key="1">
    <source>
        <dbReference type="SAM" id="MobiDB-lite"/>
    </source>
</evidence>
<evidence type="ECO:0000313" key="2">
    <source>
        <dbReference type="EMBL" id="AVK75278.1"/>
    </source>
</evidence>
<accession>A0A2U7U9Z9</accession>
<proteinExistence type="predicted"/>
<dbReference type="Proteomes" id="UP000248852">
    <property type="component" value="Segment"/>
</dbReference>
<dbReference type="RefSeq" id="YP_009483547.1">
    <property type="nucleotide sequence ID" value="NC_037667.1"/>
</dbReference>
<dbReference type="KEGG" id="vg:36844419"/>
<dbReference type="GeneID" id="36844419"/>
<feature type="region of interest" description="Disordered" evidence="1">
    <location>
        <begin position="1"/>
        <end position="26"/>
    </location>
</feature>
<protein>
    <recommendedName>
        <fullName evidence="3">F-box incomplete domain containing protein</fullName>
    </recommendedName>
</protein>
<dbReference type="EMBL" id="MG011689">
    <property type="protein sequence ID" value="AVK75278.1"/>
    <property type="molecule type" value="Genomic_DNA"/>
</dbReference>
<name>A0A2U7U9Z9_9VIRU</name>
<organism evidence="2">
    <name type="scientific">Pandoravirus quercus</name>
    <dbReference type="NCBI Taxonomy" id="2107709"/>
    <lineage>
        <taxon>Viruses</taxon>
        <taxon>Pandoravirus</taxon>
    </lineage>
</organism>
<sequence>MASRPQCVPFGGRAKKRARTATTTTTTADKLPAVDLSEPAVYRLPAEMLAEIVQRLPPADLVATTASGAPLASSAQAVLGRRLERALKVAGVSDVDSDPVGAVAILHNAISHDDATTLKAILDVGFRRAIDEPLPPITSMAKWDTPTAMVFYLHGRDRIECADGLRNRREDGAHREICDVAHDVSMMARDGYTWRVLPHTPLVRAILCGARRCVRTLLSAGARPHPSPEALLGAAVERIFLTHVAIVECRQLGMWHRCPDRATDRVGIVEDLTGAFARTPPPLPLMDANPLSMLRCGATASAGYDDVPAKSDILFRVSKGIADAGYSPDEPVTQLPSPHLSWCGAPWRTAAAPGGPHATYGSLCLRDRPGDGGPSHRFPTLTERLTAAIIACDHEDIGIPPYERGIAEAIFAIYEHISPRTAVADEKPTP</sequence>